<keyword evidence="4" id="KW-0968">Cytoplasmic vesicle</keyword>
<dbReference type="KEGG" id="qsa:O6P43_005675"/>
<comment type="caution">
    <text evidence="6">The sequence shown here is derived from an EMBL/GenBank/DDBJ whole genome shotgun (WGS) entry which is preliminary data.</text>
</comment>
<evidence type="ECO:0000256" key="4">
    <source>
        <dbReference type="ARBA" id="ARBA00023329"/>
    </source>
</evidence>
<dbReference type="PANTHER" id="PTHR12276:SF113">
    <property type="entry name" value="ENTH_VHS FAMILY PROTEIN"/>
    <property type="match status" value="1"/>
</dbReference>
<dbReference type="Gene3D" id="1.25.40.90">
    <property type="match status" value="1"/>
</dbReference>
<dbReference type="PANTHER" id="PTHR12276">
    <property type="entry name" value="EPSIN/ENT-RELATED"/>
    <property type="match status" value="1"/>
</dbReference>
<dbReference type="Pfam" id="PF01417">
    <property type="entry name" value="ENTH"/>
    <property type="match status" value="1"/>
</dbReference>
<feature type="domain" description="ENTH" evidence="5">
    <location>
        <begin position="1"/>
        <end position="117"/>
    </location>
</feature>
<dbReference type="PROSITE" id="PS50942">
    <property type="entry name" value="ENTH"/>
    <property type="match status" value="1"/>
</dbReference>
<dbReference type="GO" id="GO:0030276">
    <property type="term" value="F:clathrin binding"/>
    <property type="evidence" value="ECO:0007669"/>
    <property type="project" value="TreeGrafter"/>
</dbReference>
<evidence type="ECO:0000256" key="2">
    <source>
        <dbReference type="ARBA" id="ARBA00004555"/>
    </source>
</evidence>
<accession>A0AAD7Q7E5</accession>
<dbReference type="InterPro" id="IPR013809">
    <property type="entry name" value="ENTH"/>
</dbReference>
<name>A0AAD7Q7E5_QUISA</name>
<dbReference type="AlphaFoldDB" id="A0AAD7Q7E5"/>
<dbReference type="CDD" id="cd03571">
    <property type="entry name" value="ENTH"/>
    <property type="match status" value="1"/>
</dbReference>
<dbReference type="GO" id="GO:0006897">
    <property type="term" value="P:endocytosis"/>
    <property type="evidence" value="ECO:0007669"/>
    <property type="project" value="TreeGrafter"/>
</dbReference>
<sequence>MEIHGHQKHVPWESYQRAAFEVDDYWRIVEILHQRLSKFDKKNWRVSYKALLLLEHLLTHGPLRISEEFLTDKHVIKETGNFEYIDERGFNWGLSIRKLSERISKLLENETFLKEERARARQLTSWD</sequence>
<evidence type="ECO:0000313" key="7">
    <source>
        <dbReference type="Proteomes" id="UP001163823"/>
    </source>
</evidence>
<evidence type="ECO:0000313" key="6">
    <source>
        <dbReference type="EMBL" id="KAJ7975811.1"/>
    </source>
</evidence>
<organism evidence="6 7">
    <name type="scientific">Quillaja saponaria</name>
    <name type="common">Soap bark tree</name>
    <dbReference type="NCBI Taxonomy" id="32244"/>
    <lineage>
        <taxon>Eukaryota</taxon>
        <taxon>Viridiplantae</taxon>
        <taxon>Streptophyta</taxon>
        <taxon>Embryophyta</taxon>
        <taxon>Tracheophyta</taxon>
        <taxon>Spermatophyta</taxon>
        <taxon>Magnoliopsida</taxon>
        <taxon>eudicotyledons</taxon>
        <taxon>Gunneridae</taxon>
        <taxon>Pentapetalae</taxon>
        <taxon>rosids</taxon>
        <taxon>fabids</taxon>
        <taxon>Fabales</taxon>
        <taxon>Quillajaceae</taxon>
        <taxon>Quillaja</taxon>
    </lineage>
</organism>
<dbReference type="EMBL" id="JARAOO010000003">
    <property type="protein sequence ID" value="KAJ7975811.1"/>
    <property type="molecule type" value="Genomic_DNA"/>
</dbReference>
<comment type="subcellular location">
    <subcellularLocation>
        <location evidence="1">Cytoplasmic vesicle</location>
        <location evidence="1">Clathrin-coated vesicle</location>
    </subcellularLocation>
    <subcellularLocation>
        <location evidence="2">Golgi apparatus</location>
    </subcellularLocation>
</comment>
<reference evidence="6" key="1">
    <citation type="journal article" date="2023" name="Science">
        <title>Elucidation of the pathway for biosynthesis of saponin adjuvants from the soapbark tree.</title>
        <authorList>
            <person name="Reed J."/>
            <person name="Orme A."/>
            <person name="El-Demerdash A."/>
            <person name="Owen C."/>
            <person name="Martin L.B.B."/>
            <person name="Misra R.C."/>
            <person name="Kikuchi S."/>
            <person name="Rejzek M."/>
            <person name="Martin A.C."/>
            <person name="Harkess A."/>
            <person name="Leebens-Mack J."/>
            <person name="Louveau T."/>
            <person name="Stephenson M.J."/>
            <person name="Osbourn A."/>
        </authorList>
    </citation>
    <scope>NUCLEOTIDE SEQUENCE</scope>
    <source>
        <strain evidence="6">S10</strain>
    </source>
</reference>
<dbReference type="SUPFAM" id="SSF48464">
    <property type="entry name" value="ENTH/VHS domain"/>
    <property type="match status" value="1"/>
</dbReference>
<evidence type="ECO:0000256" key="3">
    <source>
        <dbReference type="ARBA" id="ARBA00023034"/>
    </source>
</evidence>
<gene>
    <name evidence="6" type="ORF">O6P43_005675</name>
</gene>
<dbReference type="GO" id="GO:0005886">
    <property type="term" value="C:plasma membrane"/>
    <property type="evidence" value="ECO:0007669"/>
    <property type="project" value="TreeGrafter"/>
</dbReference>
<dbReference type="GO" id="GO:0005543">
    <property type="term" value="F:phospholipid binding"/>
    <property type="evidence" value="ECO:0007669"/>
    <property type="project" value="TreeGrafter"/>
</dbReference>
<dbReference type="GO" id="GO:0005794">
    <property type="term" value="C:Golgi apparatus"/>
    <property type="evidence" value="ECO:0007669"/>
    <property type="project" value="UniProtKB-SubCell"/>
</dbReference>
<dbReference type="GO" id="GO:0005768">
    <property type="term" value="C:endosome"/>
    <property type="evidence" value="ECO:0007669"/>
    <property type="project" value="TreeGrafter"/>
</dbReference>
<keyword evidence="7" id="KW-1185">Reference proteome</keyword>
<dbReference type="SMART" id="SM00273">
    <property type="entry name" value="ENTH"/>
    <property type="match status" value="1"/>
</dbReference>
<proteinExistence type="predicted"/>
<dbReference type="GO" id="GO:0030125">
    <property type="term" value="C:clathrin vesicle coat"/>
    <property type="evidence" value="ECO:0007669"/>
    <property type="project" value="TreeGrafter"/>
</dbReference>
<dbReference type="Proteomes" id="UP001163823">
    <property type="component" value="Chromosome 3"/>
</dbReference>
<evidence type="ECO:0000256" key="1">
    <source>
        <dbReference type="ARBA" id="ARBA00004132"/>
    </source>
</evidence>
<dbReference type="InterPro" id="IPR008942">
    <property type="entry name" value="ENTH_VHS"/>
</dbReference>
<evidence type="ECO:0000259" key="5">
    <source>
        <dbReference type="PROSITE" id="PS50942"/>
    </source>
</evidence>
<protein>
    <submittedName>
        <fullName evidence="6">Epsin domain</fullName>
    </submittedName>
</protein>
<keyword evidence="3" id="KW-0333">Golgi apparatus</keyword>